<gene>
    <name evidence="8" type="ORF">AGERDE_LOCUS7240</name>
</gene>
<comment type="caution">
    <text evidence="8">The sequence shown here is derived from an EMBL/GenBank/DDBJ whole genome shotgun (WGS) entry which is preliminary data.</text>
</comment>
<keyword evidence="3" id="KW-0862">Zinc</keyword>
<dbReference type="FunFam" id="3.30.40.10:FF:001061">
    <property type="entry name" value="E3 ubiquitin-protein ligase CCNP1IP1"/>
    <property type="match status" value="1"/>
</dbReference>
<name>A0A9N9FWP8_9GLOM</name>
<dbReference type="SUPFAM" id="SSF57850">
    <property type="entry name" value="RING/U-box"/>
    <property type="match status" value="1"/>
</dbReference>
<dbReference type="InterPro" id="IPR017907">
    <property type="entry name" value="Znf_RING_CS"/>
</dbReference>
<dbReference type="EMBL" id="CAJVPL010001283">
    <property type="protein sequence ID" value="CAG8562877.1"/>
    <property type="molecule type" value="Genomic_DNA"/>
</dbReference>
<evidence type="ECO:0000256" key="1">
    <source>
        <dbReference type="ARBA" id="ARBA00022723"/>
    </source>
</evidence>
<dbReference type="AlphaFoldDB" id="A0A9N9FWP8"/>
<feature type="region of interest" description="Disordered" evidence="6">
    <location>
        <begin position="293"/>
        <end position="323"/>
    </location>
</feature>
<evidence type="ECO:0000313" key="8">
    <source>
        <dbReference type="EMBL" id="CAG8562877.1"/>
    </source>
</evidence>
<evidence type="ECO:0000259" key="7">
    <source>
        <dbReference type="PROSITE" id="PS50089"/>
    </source>
</evidence>
<dbReference type="InterPro" id="IPR013083">
    <property type="entry name" value="Znf_RING/FYVE/PHD"/>
</dbReference>
<dbReference type="Gene3D" id="3.30.40.10">
    <property type="entry name" value="Zinc/RING finger domain, C3HC4 (zinc finger)"/>
    <property type="match status" value="1"/>
</dbReference>
<dbReference type="Pfam" id="PF14634">
    <property type="entry name" value="zf-RING_5"/>
    <property type="match status" value="1"/>
</dbReference>
<dbReference type="OrthoDB" id="441210at2759"/>
<dbReference type="PANTHER" id="PTHR14305">
    <property type="entry name" value="E3 UBIQUITIN-PROTEIN LIGASE CCNB1IP1"/>
    <property type="match status" value="1"/>
</dbReference>
<proteinExistence type="predicted"/>
<dbReference type="PROSITE" id="PS00518">
    <property type="entry name" value="ZF_RING_1"/>
    <property type="match status" value="1"/>
</dbReference>
<dbReference type="GO" id="GO:0008270">
    <property type="term" value="F:zinc ion binding"/>
    <property type="evidence" value="ECO:0007669"/>
    <property type="project" value="UniProtKB-KW"/>
</dbReference>
<reference evidence="8" key="1">
    <citation type="submission" date="2021-06" db="EMBL/GenBank/DDBJ databases">
        <authorList>
            <person name="Kallberg Y."/>
            <person name="Tangrot J."/>
            <person name="Rosling A."/>
        </authorList>
    </citation>
    <scope>NUCLEOTIDE SEQUENCE</scope>
    <source>
        <strain evidence="8">MT106</strain>
    </source>
</reference>
<dbReference type="GO" id="GO:0007131">
    <property type="term" value="P:reciprocal meiotic recombination"/>
    <property type="evidence" value="ECO:0007669"/>
    <property type="project" value="InterPro"/>
</dbReference>
<feature type="domain" description="RING-type" evidence="7">
    <location>
        <begin position="13"/>
        <end position="51"/>
    </location>
</feature>
<keyword evidence="1" id="KW-0479">Metal-binding</keyword>
<evidence type="ECO:0000256" key="4">
    <source>
        <dbReference type="PROSITE-ProRule" id="PRU00175"/>
    </source>
</evidence>
<dbReference type="InterPro" id="IPR001841">
    <property type="entry name" value="Znf_RING"/>
</dbReference>
<dbReference type="GO" id="GO:0000795">
    <property type="term" value="C:synaptonemal complex"/>
    <property type="evidence" value="ECO:0007669"/>
    <property type="project" value="InterPro"/>
</dbReference>
<dbReference type="PROSITE" id="PS50089">
    <property type="entry name" value="ZF_RING_2"/>
    <property type="match status" value="1"/>
</dbReference>
<keyword evidence="9" id="KW-1185">Reference proteome</keyword>
<dbReference type="GO" id="GO:0061630">
    <property type="term" value="F:ubiquitin protein ligase activity"/>
    <property type="evidence" value="ECO:0007669"/>
    <property type="project" value="InterPro"/>
</dbReference>
<feature type="coiled-coil region" evidence="5">
    <location>
        <begin position="134"/>
        <end position="161"/>
    </location>
</feature>
<evidence type="ECO:0000256" key="3">
    <source>
        <dbReference type="ARBA" id="ARBA00022833"/>
    </source>
</evidence>
<feature type="compositionally biased region" description="Polar residues" evidence="6">
    <location>
        <begin position="296"/>
        <end position="311"/>
    </location>
</feature>
<organism evidence="8 9">
    <name type="scientific">Ambispora gerdemannii</name>
    <dbReference type="NCBI Taxonomy" id="144530"/>
    <lineage>
        <taxon>Eukaryota</taxon>
        <taxon>Fungi</taxon>
        <taxon>Fungi incertae sedis</taxon>
        <taxon>Mucoromycota</taxon>
        <taxon>Glomeromycotina</taxon>
        <taxon>Glomeromycetes</taxon>
        <taxon>Archaeosporales</taxon>
        <taxon>Ambisporaceae</taxon>
        <taxon>Ambispora</taxon>
    </lineage>
</organism>
<keyword evidence="2 4" id="KW-0863">Zinc-finger</keyword>
<protein>
    <submittedName>
        <fullName evidence="8">11698_t:CDS:1</fullName>
    </submittedName>
</protein>
<sequence length="323" mass="36092">NMEAELRCNIVQCRKVLSTEGRACVTTCSHIFCVDCANKAFSSALVCPACDTSLTENDDIVFADLNPSEDYKSSVLSGLRPDFIMEICTRALSFWTYQTTQEACFQEMLYKNLEDNQRLLFITIHHLLTGISSSSALREKVSALQKEIELEKRKSHDLSEQLQEKGRQFSKLQVMYDKLKRRTLVPAMQQTVQNVAGNNSISGISGTSINNLGGNGNMGSRQVPIGIQSNTQRRQFGENLGNLNHPTWPGGGKENPHDPFYGPPLPPQHHYHPNVKRTPQQTLPSQGYRNYREVTPNGQPRNPYSMGQNSGIIMMPPSTGMRG</sequence>
<feature type="non-terminal residue" evidence="8">
    <location>
        <position position="323"/>
    </location>
</feature>
<evidence type="ECO:0000313" key="9">
    <source>
        <dbReference type="Proteomes" id="UP000789831"/>
    </source>
</evidence>
<dbReference type="PANTHER" id="PTHR14305:SF0">
    <property type="entry name" value="E3 UBIQUITIN-PROTEIN LIGASE CCNB1IP1"/>
    <property type="match status" value="1"/>
</dbReference>
<evidence type="ECO:0000256" key="5">
    <source>
        <dbReference type="SAM" id="Coils"/>
    </source>
</evidence>
<evidence type="ECO:0000256" key="6">
    <source>
        <dbReference type="SAM" id="MobiDB-lite"/>
    </source>
</evidence>
<dbReference type="Proteomes" id="UP000789831">
    <property type="component" value="Unassembled WGS sequence"/>
</dbReference>
<dbReference type="InterPro" id="IPR042448">
    <property type="entry name" value="CCNB1IP1"/>
</dbReference>
<evidence type="ECO:0000256" key="2">
    <source>
        <dbReference type="ARBA" id="ARBA00022771"/>
    </source>
</evidence>
<keyword evidence="5" id="KW-0175">Coiled coil</keyword>
<accession>A0A9N9FWP8</accession>